<keyword evidence="3" id="KW-1185">Reference proteome</keyword>
<dbReference type="AlphaFoldDB" id="A0A8J5XU20"/>
<reference evidence="2" key="1">
    <citation type="submission" date="2021-05" db="EMBL/GenBank/DDBJ databases">
        <title>The genome of the haptophyte Pavlova lutheri (Diacronema luteri, Pavlovales) - a model for lipid biosynthesis in eukaryotic algae.</title>
        <authorList>
            <person name="Hulatt C.J."/>
            <person name="Posewitz M.C."/>
        </authorList>
    </citation>
    <scope>NUCLEOTIDE SEQUENCE</scope>
    <source>
        <strain evidence="2">NIVA-4/92</strain>
    </source>
</reference>
<comment type="caution">
    <text evidence="2">The sequence shown here is derived from an EMBL/GenBank/DDBJ whole genome shotgun (WGS) entry which is preliminary data.</text>
</comment>
<proteinExistence type="predicted"/>
<evidence type="ECO:0000256" key="1">
    <source>
        <dbReference type="SAM" id="MobiDB-lite"/>
    </source>
</evidence>
<dbReference type="EMBL" id="JAGTXO010000004">
    <property type="protein sequence ID" value="KAG8468407.1"/>
    <property type="molecule type" value="Genomic_DNA"/>
</dbReference>
<evidence type="ECO:0008006" key="4">
    <source>
        <dbReference type="Google" id="ProtNLM"/>
    </source>
</evidence>
<dbReference type="Proteomes" id="UP000751190">
    <property type="component" value="Unassembled WGS sequence"/>
</dbReference>
<name>A0A8J5XU20_DIALT</name>
<gene>
    <name evidence="2" type="ORF">KFE25_013490</name>
</gene>
<feature type="region of interest" description="Disordered" evidence="1">
    <location>
        <begin position="288"/>
        <end position="351"/>
    </location>
</feature>
<evidence type="ECO:0000313" key="3">
    <source>
        <dbReference type="Proteomes" id="UP000751190"/>
    </source>
</evidence>
<sequence>MAAVPRSSRVDAGNLLDLPDQIIVHILLQLTECHADHVSRRAALGALAFMATCRRMLQLVESNDVVWAAMVRAELFLPEQEGKQHVSRERFRQLRRLTLTGLWHVVGRYAAGEAYSYDMQLCDMPNSQIWKEMSEDEIEQLMLGEPVSNPGLHAHYAVAGHPMLPTVRDSARVDWLIGDVVHPWRMRIFARCTRNMVLFSEVCSDDTPHGRWVNLCSAVVSADGTRMEGLWMQTRDGRVIVSPSNSGTFEAKLVERPPDGVEHVAWYYAKRDERRRAWAARIVGGLAAEHDAPNDDDDDDEPDLETIDDDDEEGGEDSDAPSDGGEADAPHAPAAHAQPPGPALFAPGGAA</sequence>
<dbReference type="OrthoDB" id="10379591at2759"/>
<feature type="compositionally biased region" description="Acidic residues" evidence="1">
    <location>
        <begin position="294"/>
        <end position="320"/>
    </location>
</feature>
<feature type="compositionally biased region" description="Low complexity" evidence="1">
    <location>
        <begin position="330"/>
        <end position="351"/>
    </location>
</feature>
<accession>A0A8J5XU20</accession>
<protein>
    <recommendedName>
        <fullName evidence="4">F-box domain-containing protein</fullName>
    </recommendedName>
</protein>
<organism evidence="2 3">
    <name type="scientific">Diacronema lutheri</name>
    <name type="common">Unicellular marine alga</name>
    <name type="synonym">Monochrysis lutheri</name>
    <dbReference type="NCBI Taxonomy" id="2081491"/>
    <lineage>
        <taxon>Eukaryota</taxon>
        <taxon>Haptista</taxon>
        <taxon>Haptophyta</taxon>
        <taxon>Pavlovophyceae</taxon>
        <taxon>Pavlovales</taxon>
        <taxon>Pavlovaceae</taxon>
        <taxon>Diacronema</taxon>
    </lineage>
</organism>
<evidence type="ECO:0000313" key="2">
    <source>
        <dbReference type="EMBL" id="KAG8468407.1"/>
    </source>
</evidence>